<name>A0ABV7Z607_9DEIO</name>
<dbReference type="PROSITE" id="PS50929">
    <property type="entry name" value="ABC_TM1F"/>
    <property type="match status" value="1"/>
</dbReference>
<evidence type="ECO:0000256" key="6">
    <source>
        <dbReference type="ARBA" id="ARBA00023136"/>
    </source>
</evidence>
<dbReference type="InterPro" id="IPR003439">
    <property type="entry name" value="ABC_transporter-like_ATP-bd"/>
</dbReference>
<feature type="domain" description="ABC transporter" evidence="8">
    <location>
        <begin position="348"/>
        <end position="584"/>
    </location>
</feature>
<protein>
    <submittedName>
        <fullName evidence="10">ABC transporter ATP-binding protein</fullName>
    </submittedName>
</protein>
<gene>
    <name evidence="10" type="ORF">ACFOSB_08430</name>
</gene>
<dbReference type="PROSITE" id="PS50893">
    <property type="entry name" value="ABC_TRANSPORTER_2"/>
    <property type="match status" value="1"/>
</dbReference>
<evidence type="ECO:0000256" key="5">
    <source>
        <dbReference type="ARBA" id="ARBA00022989"/>
    </source>
</evidence>
<proteinExistence type="predicted"/>
<evidence type="ECO:0000256" key="2">
    <source>
        <dbReference type="ARBA" id="ARBA00022692"/>
    </source>
</evidence>
<dbReference type="InterPro" id="IPR017871">
    <property type="entry name" value="ABC_transporter-like_CS"/>
</dbReference>
<feature type="transmembrane region" description="Helical" evidence="7">
    <location>
        <begin position="66"/>
        <end position="88"/>
    </location>
</feature>
<evidence type="ECO:0000313" key="10">
    <source>
        <dbReference type="EMBL" id="MFC3832881.1"/>
    </source>
</evidence>
<evidence type="ECO:0000256" key="3">
    <source>
        <dbReference type="ARBA" id="ARBA00022741"/>
    </source>
</evidence>
<dbReference type="InterPro" id="IPR027417">
    <property type="entry name" value="P-loop_NTPase"/>
</dbReference>
<dbReference type="InterPro" id="IPR036640">
    <property type="entry name" value="ABC1_TM_sf"/>
</dbReference>
<keyword evidence="5 7" id="KW-1133">Transmembrane helix</keyword>
<feature type="transmembrane region" description="Helical" evidence="7">
    <location>
        <begin position="155"/>
        <end position="183"/>
    </location>
</feature>
<dbReference type="RefSeq" id="WP_322474770.1">
    <property type="nucleotide sequence ID" value="NZ_JBHRZG010000009.1"/>
</dbReference>
<evidence type="ECO:0000256" key="4">
    <source>
        <dbReference type="ARBA" id="ARBA00022840"/>
    </source>
</evidence>
<keyword evidence="4 10" id="KW-0067">ATP-binding</keyword>
<comment type="subcellular location">
    <subcellularLocation>
        <location evidence="1">Cell membrane</location>
        <topology evidence="1">Multi-pass membrane protein</topology>
    </subcellularLocation>
</comment>
<dbReference type="PANTHER" id="PTHR43394">
    <property type="entry name" value="ATP-DEPENDENT PERMEASE MDL1, MITOCHONDRIAL"/>
    <property type="match status" value="1"/>
</dbReference>
<dbReference type="InterPro" id="IPR039421">
    <property type="entry name" value="Type_1_exporter"/>
</dbReference>
<evidence type="ECO:0000259" key="9">
    <source>
        <dbReference type="PROSITE" id="PS50929"/>
    </source>
</evidence>
<dbReference type="SUPFAM" id="SSF90123">
    <property type="entry name" value="ABC transporter transmembrane region"/>
    <property type="match status" value="1"/>
</dbReference>
<dbReference type="SUPFAM" id="SSF52540">
    <property type="entry name" value="P-loop containing nucleoside triphosphate hydrolases"/>
    <property type="match status" value="1"/>
</dbReference>
<dbReference type="PANTHER" id="PTHR43394:SF1">
    <property type="entry name" value="ATP-BINDING CASSETTE SUB-FAMILY B MEMBER 10, MITOCHONDRIAL"/>
    <property type="match status" value="1"/>
</dbReference>
<organism evidence="10 11">
    <name type="scientific">Deinococcus rufus</name>
    <dbReference type="NCBI Taxonomy" id="2136097"/>
    <lineage>
        <taxon>Bacteria</taxon>
        <taxon>Thermotogati</taxon>
        <taxon>Deinococcota</taxon>
        <taxon>Deinococci</taxon>
        <taxon>Deinococcales</taxon>
        <taxon>Deinococcaceae</taxon>
        <taxon>Deinococcus</taxon>
    </lineage>
</organism>
<dbReference type="InterPro" id="IPR003593">
    <property type="entry name" value="AAA+_ATPase"/>
</dbReference>
<keyword evidence="3" id="KW-0547">Nucleotide-binding</keyword>
<dbReference type="PROSITE" id="PS00211">
    <property type="entry name" value="ABC_TRANSPORTER_1"/>
    <property type="match status" value="1"/>
</dbReference>
<dbReference type="Proteomes" id="UP001595803">
    <property type="component" value="Unassembled WGS sequence"/>
</dbReference>
<evidence type="ECO:0000256" key="7">
    <source>
        <dbReference type="SAM" id="Phobius"/>
    </source>
</evidence>
<dbReference type="Gene3D" id="1.20.1560.10">
    <property type="entry name" value="ABC transporter type 1, transmembrane domain"/>
    <property type="match status" value="1"/>
</dbReference>
<keyword evidence="6 7" id="KW-0472">Membrane</keyword>
<dbReference type="InterPro" id="IPR011527">
    <property type="entry name" value="ABC1_TM_dom"/>
</dbReference>
<comment type="caution">
    <text evidence="10">The sequence shown here is derived from an EMBL/GenBank/DDBJ whole genome shotgun (WGS) entry which is preliminary data.</text>
</comment>
<dbReference type="EMBL" id="JBHRZG010000009">
    <property type="protein sequence ID" value="MFC3832881.1"/>
    <property type="molecule type" value="Genomic_DNA"/>
</dbReference>
<reference evidence="11" key="1">
    <citation type="journal article" date="2019" name="Int. J. Syst. Evol. Microbiol.">
        <title>The Global Catalogue of Microorganisms (GCM) 10K type strain sequencing project: providing services to taxonomists for standard genome sequencing and annotation.</title>
        <authorList>
            <consortium name="The Broad Institute Genomics Platform"/>
            <consortium name="The Broad Institute Genome Sequencing Center for Infectious Disease"/>
            <person name="Wu L."/>
            <person name="Ma J."/>
        </authorList>
    </citation>
    <scope>NUCLEOTIDE SEQUENCE [LARGE SCALE GENOMIC DNA]</scope>
    <source>
        <strain evidence="11">CCTCC AB 2017081</strain>
    </source>
</reference>
<evidence type="ECO:0000256" key="1">
    <source>
        <dbReference type="ARBA" id="ARBA00004651"/>
    </source>
</evidence>
<dbReference type="SMART" id="SM00382">
    <property type="entry name" value="AAA"/>
    <property type="match status" value="1"/>
</dbReference>
<accession>A0ABV7Z607</accession>
<evidence type="ECO:0000259" key="8">
    <source>
        <dbReference type="PROSITE" id="PS50893"/>
    </source>
</evidence>
<keyword evidence="11" id="KW-1185">Reference proteome</keyword>
<dbReference type="GO" id="GO:0005524">
    <property type="term" value="F:ATP binding"/>
    <property type="evidence" value="ECO:0007669"/>
    <property type="project" value="UniProtKB-KW"/>
</dbReference>
<sequence>MNSQAKMYEFFKIYRRTFGLAMQADKNDTQVILIMSCINAFSPLIGIFITGQIVNHLAQNPLNVKYLLTLVSCWAIVSILSTYLYTILPIKQARLADKLNIFINVSVMEKSKSFQGIGKFENVDFHNNLTQIQNEAVYRANNLVFMSINIITNTILLAGILILISSINVLLAAILFVVLLPYAKETSKIARIQLEENYAMNTDYRRISYYSQSVLSGTTAKEARMFNFYEFFIERFKILSNERANTLHKQRIARSKISQTLLVIEELVAFSGLAWLIRSAYLGNLTYGSIIIYIQGVARLQQALDQTAQDISMLSGDLLYISGLYSFLDSHDEMEGGHLTPNLDTVEITFENVSFSYLPGIEILKNISLTIDNRQSIAIVGGNGSGKSTLMKLILRFYDPTEGRILINGIDLTLIDQEYWRYHILVMFQDYNKYHLTIGENISFDSQDINFMSGATKISGFSKTMDSKLLSYSTQLGRQFDGVELSGGEWQRLAMARALTKMSFAKIAILDEPTSAIDPVIESEVFDSLTTVLNKMTSIVITHRMYAAKVCDIIIVMEEGQIVERGNHIDLIKSNKNYKQLWDTQAGLYDLALGDNNED</sequence>
<evidence type="ECO:0000313" key="11">
    <source>
        <dbReference type="Proteomes" id="UP001595803"/>
    </source>
</evidence>
<keyword evidence="2 7" id="KW-0812">Transmembrane</keyword>
<feature type="domain" description="ABC transmembrane type-1" evidence="9">
    <location>
        <begin position="31"/>
        <end position="316"/>
    </location>
</feature>
<feature type="transmembrane region" description="Helical" evidence="7">
    <location>
        <begin position="31"/>
        <end position="54"/>
    </location>
</feature>
<dbReference type="Pfam" id="PF00005">
    <property type="entry name" value="ABC_tran"/>
    <property type="match status" value="1"/>
</dbReference>
<dbReference type="Gene3D" id="3.40.50.300">
    <property type="entry name" value="P-loop containing nucleotide triphosphate hydrolases"/>
    <property type="match status" value="1"/>
</dbReference>